<accession>A0A0N5AZL4</accession>
<keyword evidence="6" id="KW-0067">ATP-binding</keyword>
<evidence type="ECO:0000256" key="5">
    <source>
        <dbReference type="ARBA" id="ARBA00022777"/>
    </source>
</evidence>
<dbReference type="Gene3D" id="1.10.510.10">
    <property type="entry name" value="Transferase(Phosphotransferase) domain 1"/>
    <property type="match status" value="1"/>
</dbReference>
<comment type="catalytic activity">
    <reaction evidence="8">
        <text>L-seryl-[protein] + ATP = O-phospho-L-seryl-[protein] + ADP + H(+)</text>
        <dbReference type="Rhea" id="RHEA:17989"/>
        <dbReference type="Rhea" id="RHEA-COMP:9863"/>
        <dbReference type="Rhea" id="RHEA-COMP:11604"/>
        <dbReference type="ChEBI" id="CHEBI:15378"/>
        <dbReference type="ChEBI" id="CHEBI:29999"/>
        <dbReference type="ChEBI" id="CHEBI:30616"/>
        <dbReference type="ChEBI" id="CHEBI:83421"/>
        <dbReference type="ChEBI" id="CHEBI:456216"/>
        <dbReference type="EC" id="2.7.11.1"/>
    </reaction>
</comment>
<name>A0A0N5AZL4_9BILA</name>
<protein>
    <recommendedName>
        <fullName evidence="1">non-specific serine/threonine protein kinase</fullName>
        <ecNumber evidence="1">2.7.11.1</ecNumber>
    </recommendedName>
</protein>
<dbReference type="InterPro" id="IPR051681">
    <property type="entry name" value="Ser/Thr_Kinases-Pseudokinases"/>
</dbReference>
<proteinExistence type="predicted"/>
<keyword evidence="4" id="KW-0547">Nucleotide-binding</keyword>
<dbReference type="GO" id="GO:0005524">
    <property type="term" value="F:ATP binding"/>
    <property type="evidence" value="ECO:0007669"/>
    <property type="project" value="UniProtKB-KW"/>
</dbReference>
<evidence type="ECO:0000256" key="1">
    <source>
        <dbReference type="ARBA" id="ARBA00012513"/>
    </source>
</evidence>
<dbReference type="PANTHER" id="PTHR44329:SF285">
    <property type="entry name" value="V-MOS MOLONEY MURINE SARCOMA VIRAL ONCO HOMOLOG"/>
    <property type="match status" value="1"/>
</dbReference>
<dbReference type="EC" id="2.7.11.1" evidence="1"/>
<sequence length="340" mass="38627">MLVFSRECGALVLSPCRVRSTIEDRKHLYCWRTTSKRLHTCNSRNNFNNKLLLEAKLAPNKGFGRRLKLKNVTAESYSKLSETCCDLNRNFSSPVIDNCWKCIFSGTGGFGSVFVSVYNNRKVAIKQLHCRRYSSSLDFWTLCAELNAFRLPQSPNVAKLISFILCDPFIQIVTEFVDGRDLQRLINDDQWIIDSNNRKHIALQIINGLVHCHLHRLLHLDVKPSNILLSDDMSTCKLTDFGCSRIATEVSDGCLMARKALTTSSFGTIVFKAPELLKNGHPTDRADIYSFSILLYELLSRSEPYPDLHPHAIVFLVAGRNMRPDVNKVKCKLAKEGLRK</sequence>
<evidence type="ECO:0000313" key="10">
    <source>
        <dbReference type="Proteomes" id="UP000046393"/>
    </source>
</evidence>
<organism evidence="10 11">
    <name type="scientific">Syphacia muris</name>
    <dbReference type="NCBI Taxonomy" id="451379"/>
    <lineage>
        <taxon>Eukaryota</taxon>
        <taxon>Metazoa</taxon>
        <taxon>Ecdysozoa</taxon>
        <taxon>Nematoda</taxon>
        <taxon>Chromadorea</taxon>
        <taxon>Rhabditida</taxon>
        <taxon>Spirurina</taxon>
        <taxon>Oxyuridomorpha</taxon>
        <taxon>Oxyuroidea</taxon>
        <taxon>Oxyuridae</taxon>
        <taxon>Syphacia</taxon>
    </lineage>
</organism>
<dbReference type="Pfam" id="PF00069">
    <property type="entry name" value="Pkinase"/>
    <property type="match status" value="1"/>
</dbReference>
<keyword evidence="5" id="KW-0418">Kinase</keyword>
<dbReference type="STRING" id="451379.A0A0N5AZL4"/>
<evidence type="ECO:0000256" key="7">
    <source>
        <dbReference type="ARBA" id="ARBA00047899"/>
    </source>
</evidence>
<keyword evidence="2" id="KW-0723">Serine/threonine-protein kinase</keyword>
<dbReference type="InterPro" id="IPR008271">
    <property type="entry name" value="Ser/Thr_kinase_AS"/>
</dbReference>
<reference evidence="11" key="1">
    <citation type="submission" date="2017-02" db="UniProtKB">
        <authorList>
            <consortium name="WormBaseParasite"/>
        </authorList>
    </citation>
    <scope>IDENTIFICATION</scope>
</reference>
<dbReference type="InterPro" id="IPR011009">
    <property type="entry name" value="Kinase-like_dom_sf"/>
</dbReference>
<keyword evidence="10" id="KW-1185">Reference proteome</keyword>
<keyword evidence="3" id="KW-0808">Transferase</keyword>
<evidence type="ECO:0000256" key="6">
    <source>
        <dbReference type="ARBA" id="ARBA00022840"/>
    </source>
</evidence>
<dbReference type="InterPro" id="IPR000719">
    <property type="entry name" value="Prot_kinase_dom"/>
</dbReference>
<evidence type="ECO:0000256" key="2">
    <source>
        <dbReference type="ARBA" id="ARBA00022527"/>
    </source>
</evidence>
<dbReference type="PROSITE" id="PS50011">
    <property type="entry name" value="PROTEIN_KINASE_DOM"/>
    <property type="match status" value="1"/>
</dbReference>
<evidence type="ECO:0000256" key="4">
    <source>
        <dbReference type="ARBA" id="ARBA00022741"/>
    </source>
</evidence>
<dbReference type="SMART" id="SM00220">
    <property type="entry name" value="S_TKc"/>
    <property type="match status" value="1"/>
</dbReference>
<dbReference type="GO" id="GO:0004674">
    <property type="term" value="F:protein serine/threonine kinase activity"/>
    <property type="evidence" value="ECO:0007669"/>
    <property type="project" value="UniProtKB-KW"/>
</dbReference>
<evidence type="ECO:0000259" key="9">
    <source>
        <dbReference type="PROSITE" id="PS50011"/>
    </source>
</evidence>
<dbReference type="PANTHER" id="PTHR44329">
    <property type="entry name" value="SERINE/THREONINE-PROTEIN KINASE TNNI3K-RELATED"/>
    <property type="match status" value="1"/>
</dbReference>
<evidence type="ECO:0000256" key="8">
    <source>
        <dbReference type="ARBA" id="ARBA00048679"/>
    </source>
</evidence>
<dbReference type="PROSITE" id="PS00108">
    <property type="entry name" value="PROTEIN_KINASE_ST"/>
    <property type="match status" value="1"/>
</dbReference>
<feature type="domain" description="Protein kinase" evidence="9">
    <location>
        <begin position="99"/>
        <end position="340"/>
    </location>
</feature>
<dbReference type="AlphaFoldDB" id="A0A0N5AZL4"/>
<dbReference type="Proteomes" id="UP000046393">
    <property type="component" value="Unplaced"/>
</dbReference>
<dbReference type="SUPFAM" id="SSF56112">
    <property type="entry name" value="Protein kinase-like (PK-like)"/>
    <property type="match status" value="1"/>
</dbReference>
<comment type="catalytic activity">
    <reaction evidence="7">
        <text>L-threonyl-[protein] + ATP = O-phospho-L-threonyl-[protein] + ADP + H(+)</text>
        <dbReference type="Rhea" id="RHEA:46608"/>
        <dbReference type="Rhea" id="RHEA-COMP:11060"/>
        <dbReference type="Rhea" id="RHEA-COMP:11605"/>
        <dbReference type="ChEBI" id="CHEBI:15378"/>
        <dbReference type="ChEBI" id="CHEBI:30013"/>
        <dbReference type="ChEBI" id="CHEBI:30616"/>
        <dbReference type="ChEBI" id="CHEBI:61977"/>
        <dbReference type="ChEBI" id="CHEBI:456216"/>
        <dbReference type="EC" id="2.7.11.1"/>
    </reaction>
</comment>
<dbReference type="WBParaSite" id="SMUV_0001044001-mRNA-1">
    <property type="protein sequence ID" value="SMUV_0001044001-mRNA-1"/>
    <property type="gene ID" value="SMUV_0001044001"/>
</dbReference>
<evidence type="ECO:0000256" key="3">
    <source>
        <dbReference type="ARBA" id="ARBA00022679"/>
    </source>
</evidence>
<evidence type="ECO:0000313" key="11">
    <source>
        <dbReference type="WBParaSite" id="SMUV_0001044001-mRNA-1"/>
    </source>
</evidence>